<dbReference type="OrthoDB" id="2015447at2759"/>
<evidence type="ECO:0000313" key="4">
    <source>
        <dbReference type="Proteomes" id="UP000005018"/>
    </source>
</evidence>
<dbReference type="eggNOG" id="ENOG502S3UF">
    <property type="taxonomic scope" value="Eukaryota"/>
</dbReference>
<dbReference type="EMBL" id="HE681720">
    <property type="protein sequence ID" value="CCG22459.1"/>
    <property type="molecule type" value="Genomic_DNA"/>
</dbReference>
<comment type="similarity">
    <text evidence="1">Belongs to the prefoldin subunit beta family.</text>
</comment>
<dbReference type="GO" id="GO:0051082">
    <property type="term" value="F:unfolded protein binding"/>
    <property type="evidence" value="ECO:0007669"/>
    <property type="project" value="InterPro"/>
</dbReference>
<sequence length="138" mass="15939">MMKEKKIRRHFHNPLYSTANMNQEALQKVLIEMDNQLNKSRAELSMVNLQLDRVHTNLNVIKSTNSRLNALNAPDETIWQGVGKAFIAEKTGNYLDQLSEDEKGYKDTEKNLKIKQDYLQTTLEKTVNSMTKIVGEKK</sequence>
<gene>
    <name evidence="3" type="ORF">CORT_0B07530</name>
</gene>
<dbReference type="GO" id="GO:0044183">
    <property type="term" value="F:protein folding chaperone"/>
    <property type="evidence" value="ECO:0007669"/>
    <property type="project" value="TreeGrafter"/>
</dbReference>
<dbReference type="SUPFAM" id="SSF46579">
    <property type="entry name" value="Prefoldin"/>
    <property type="match status" value="1"/>
</dbReference>
<protein>
    <submittedName>
        <fullName evidence="3">Pfd1 protein</fullName>
    </submittedName>
</protein>
<dbReference type="GO" id="GO:0005737">
    <property type="term" value="C:cytoplasm"/>
    <property type="evidence" value="ECO:0007669"/>
    <property type="project" value="TreeGrafter"/>
</dbReference>
<accession>H8X1Q4</accession>
<dbReference type="InterPro" id="IPR002777">
    <property type="entry name" value="PFD_beta-like"/>
</dbReference>
<proteinExistence type="inferred from homology"/>
<dbReference type="Pfam" id="PF01920">
    <property type="entry name" value="Prefoldin_2"/>
    <property type="match status" value="1"/>
</dbReference>
<dbReference type="AlphaFoldDB" id="H8X1Q4"/>
<keyword evidence="4" id="KW-1185">Reference proteome</keyword>
<dbReference type="PANTHER" id="PTHR20903:SF0">
    <property type="entry name" value="PREFOLDIN SUBUNIT 1"/>
    <property type="match status" value="1"/>
</dbReference>
<keyword evidence="2" id="KW-0143">Chaperone</keyword>
<dbReference type="RefSeq" id="XP_003867896.1">
    <property type="nucleotide sequence ID" value="XM_003867848.1"/>
</dbReference>
<evidence type="ECO:0000313" key="3">
    <source>
        <dbReference type="EMBL" id="CCG22459.1"/>
    </source>
</evidence>
<dbReference type="HOGENOM" id="CLU_122140_1_0_1"/>
<dbReference type="GO" id="GO:0016272">
    <property type="term" value="C:prefoldin complex"/>
    <property type="evidence" value="ECO:0007669"/>
    <property type="project" value="InterPro"/>
</dbReference>
<dbReference type="PANTHER" id="PTHR20903">
    <property type="entry name" value="PREFOLDIN SUBUNIT 1-RELATED"/>
    <property type="match status" value="1"/>
</dbReference>
<evidence type="ECO:0000256" key="1">
    <source>
        <dbReference type="ARBA" id="ARBA00008045"/>
    </source>
</evidence>
<dbReference type="InterPro" id="IPR009053">
    <property type="entry name" value="Prefoldin"/>
</dbReference>
<evidence type="ECO:0000256" key="2">
    <source>
        <dbReference type="ARBA" id="ARBA00023186"/>
    </source>
</evidence>
<reference evidence="3 4" key="1">
    <citation type="journal article" date="2012" name="PLoS ONE">
        <title>Sequence and analysis of the genome of the pathogenic yeast Candida orthopsilosis.</title>
        <authorList>
            <person name="Riccombeni A."/>
            <person name="Vidanes G."/>
            <person name="Proux-Wera E."/>
            <person name="Wolfe K.H."/>
            <person name="Butler G."/>
        </authorList>
    </citation>
    <scope>NUCLEOTIDE SEQUENCE [LARGE SCALE GENOMIC DNA]</scope>
    <source>
        <strain evidence="3 4">Co 90-125</strain>
    </source>
</reference>
<dbReference type="Proteomes" id="UP000005018">
    <property type="component" value="Chromosome 2"/>
</dbReference>
<dbReference type="Gene3D" id="1.10.287.370">
    <property type="match status" value="1"/>
</dbReference>
<dbReference type="GeneID" id="14538867"/>
<organism evidence="3 4">
    <name type="scientific">Candida orthopsilosis (strain 90-125)</name>
    <name type="common">Yeast</name>
    <dbReference type="NCBI Taxonomy" id="1136231"/>
    <lineage>
        <taxon>Eukaryota</taxon>
        <taxon>Fungi</taxon>
        <taxon>Dikarya</taxon>
        <taxon>Ascomycota</taxon>
        <taxon>Saccharomycotina</taxon>
        <taxon>Pichiomycetes</taxon>
        <taxon>Debaryomycetaceae</taxon>
        <taxon>Candida/Lodderomyces clade</taxon>
        <taxon>Candida</taxon>
    </lineage>
</organism>
<dbReference type="KEGG" id="cot:CORT_0B07530"/>
<name>H8X1Q4_CANO9</name>